<dbReference type="SUPFAM" id="SSF52540">
    <property type="entry name" value="P-loop containing nucleoside triphosphate hydrolases"/>
    <property type="match status" value="2"/>
</dbReference>
<evidence type="ECO:0000256" key="6">
    <source>
        <dbReference type="ARBA" id="ARBA00022839"/>
    </source>
</evidence>
<dbReference type="Gene3D" id="3.40.50.300">
    <property type="entry name" value="P-loop containing nucleotide triphosphate hydrolases"/>
    <property type="match status" value="4"/>
</dbReference>
<dbReference type="Gene3D" id="3.90.320.10">
    <property type="match status" value="1"/>
</dbReference>
<evidence type="ECO:0000313" key="11">
    <source>
        <dbReference type="EMBL" id="NBI78366.1"/>
    </source>
</evidence>
<dbReference type="GO" id="GO:0005524">
    <property type="term" value="F:ATP binding"/>
    <property type="evidence" value="ECO:0007669"/>
    <property type="project" value="UniProtKB-KW"/>
</dbReference>
<proteinExistence type="predicted"/>
<evidence type="ECO:0000313" key="12">
    <source>
        <dbReference type="Proteomes" id="UP000446348"/>
    </source>
</evidence>
<keyword evidence="2" id="KW-0547">Nucleotide-binding</keyword>
<dbReference type="GO" id="GO:0003677">
    <property type="term" value="F:DNA binding"/>
    <property type="evidence" value="ECO:0007669"/>
    <property type="project" value="UniProtKB-KW"/>
</dbReference>
<evidence type="ECO:0000256" key="5">
    <source>
        <dbReference type="ARBA" id="ARBA00022806"/>
    </source>
</evidence>
<dbReference type="GO" id="GO:0004527">
    <property type="term" value="F:exonuclease activity"/>
    <property type="evidence" value="ECO:0007669"/>
    <property type="project" value="UniProtKB-KW"/>
</dbReference>
<feature type="domain" description="UvrD-like helicase C-terminal" evidence="10">
    <location>
        <begin position="291"/>
        <end position="576"/>
    </location>
</feature>
<evidence type="ECO:0000256" key="9">
    <source>
        <dbReference type="ARBA" id="ARBA00023204"/>
    </source>
</evidence>
<keyword evidence="3" id="KW-0227">DNA damage</keyword>
<accession>A0A845RE20</accession>
<evidence type="ECO:0000256" key="3">
    <source>
        <dbReference type="ARBA" id="ARBA00022763"/>
    </source>
</evidence>
<dbReference type="GO" id="GO:0006281">
    <property type="term" value="P:DNA repair"/>
    <property type="evidence" value="ECO:0007669"/>
    <property type="project" value="UniProtKB-KW"/>
</dbReference>
<dbReference type="PANTHER" id="PTHR30591">
    <property type="entry name" value="RECBCD ENZYME SUBUNIT RECC"/>
    <property type="match status" value="1"/>
</dbReference>
<dbReference type="GO" id="GO:0004386">
    <property type="term" value="F:helicase activity"/>
    <property type="evidence" value="ECO:0007669"/>
    <property type="project" value="UniProtKB-KW"/>
</dbReference>
<organism evidence="11 12">
    <name type="scientific">Anaerotruncus colihominis</name>
    <dbReference type="NCBI Taxonomy" id="169435"/>
    <lineage>
        <taxon>Bacteria</taxon>
        <taxon>Bacillati</taxon>
        <taxon>Bacillota</taxon>
        <taxon>Clostridia</taxon>
        <taxon>Eubacteriales</taxon>
        <taxon>Oscillospiraceae</taxon>
        <taxon>Anaerotruncus</taxon>
    </lineage>
</organism>
<dbReference type="InterPro" id="IPR027417">
    <property type="entry name" value="P-loop_NTPase"/>
</dbReference>
<dbReference type="InterPro" id="IPR011604">
    <property type="entry name" value="PDDEXK-like_dom_sf"/>
</dbReference>
<dbReference type="EMBL" id="QXWZ01000007">
    <property type="protein sequence ID" value="NBI78366.1"/>
    <property type="molecule type" value="Genomic_DNA"/>
</dbReference>
<dbReference type="PROSITE" id="PS51217">
    <property type="entry name" value="UVRD_HELICASE_CTER"/>
    <property type="match status" value="1"/>
</dbReference>
<keyword evidence="1" id="KW-0540">Nuclease</keyword>
<keyword evidence="8" id="KW-0238">DNA-binding</keyword>
<evidence type="ECO:0000256" key="7">
    <source>
        <dbReference type="ARBA" id="ARBA00022840"/>
    </source>
</evidence>
<keyword evidence="5" id="KW-0347">Helicase</keyword>
<keyword evidence="4" id="KW-0378">Hydrolase</keyword>
<dbReference type="Pfam" id="PF21445">
    <property type="entry name" value="ADDB_N"/>
    <property type="match status" value="1"/>
</dbReference>
<sequence>MYIQQRLDIIKSIQSSSLGKEEAAMLHLIFGMAGAGKTTLLHERIADCVSGGGRAILLVPEQYSFESEKALYRRLGARGALQVEVLSFTRLCDRIFREYGGLAGVHLEDAAKYLLMSVALGEVGGALKAYGKNAANAAFAASMCEQISELKAAGASSEDLRGAAQDLGGAFGDKLSDIALIFDAYQAVIERGYSDPDDCLTRACKRLEGRNFFAGYDVFIDGFMAFMGAEWKLLKFVLADSPHVWAALTCMGLWQGDGTGALACAAHTAARLVRAAREAGAAVAAPVLLETPRRFASGALAWIAQAYPQETPAPYDGAPDGVRIAACEDAYDEIEYIAGEICALVREKGYRYRDIALIGRGLEPYLVPLETVFGRYDIPYFADRRVDIQVHPLVNGIFCALDAARGRFDSEAVLALAKTCISGVDAVDAGLLENYCFTWGVSGAAWAASFENNPDGMEGAFSDEQRERLLRINAARATLIEPLERLADSLRGCDGRGFARAIYSYLEQVDAARRLQDYAGEMEEGEARRFLDLSAQVWDAVIGLLDVFGGALAGVSLPLARLTDLLRLGVSTVDIGSLPQTIDQVIAGTADRIRPNAPRAVFVIGLNEGTFPLWSSPSGIFSAAERERLRTQGVDLLRTPEQTAFFERYYVYFALTQASDALWLTYPLRDAAGAARAASSAVDEVRALVGAPARGSTGGALARAAGERSAFDAMMRHWRDDTPETAVLCSYFAQRDPARMRMLQALGAPRSFSLESRGAARALFGTRMRISPSRAELYYECPFSYFCRVGLRLRPRRRAEFNPIESGSLIHLVLEKIVKKYGGRGLSQLDGDLLRSEITAIIDADLKARIANYDEMPARFKYLFRRLVGTLQRLIERLALEFGQSAFEPVAFELPIGLDAPVQPLDLRAPDGTRVIVEGIVDRVDVLEQDGKKYVRVVDYKSGAKTFSLSDICYGLNMQMLIYLFSICEADGAVPAGVLYMPARDSVIPAERNASGEEIQAQRLKRLRMNGILLEERSVLSAMEPNLAGVFIPVKTKKDGSFDARSSLASLEQMGLIRREVERHLIGIAQGLADGKIGAEPVEGLSDYRPCDWCDYHAVCGHEDGDAVRRLAELDRAEAMKRMEEGTGDG</sequence>
<evidence type="ECO:0000256" key="8">
    <source>
        <dbReference type="ARBA" id="ARBA00023125"/>
    </source>
</evidence>
<evidence type="ECO:0000256" key="4">
    <source>
        <dbReference type="ARBA" id="ARBA00022801"/>
    </source>
</evidence>
<dbReference type="InterPro" id="IPR038726">
    <property type="entry name" value="PDDEXK_AddAB-type"/>
</dbReference>
<dbReference type="AlphaFoldDB" id="A0A845RE20"/>
<keyword evidence="7" id="KW-0067">ATP-binding</keyword>
<gene>
    <name evidence="11" type="ORF">D3Z39_05685</name>
</gene>
<evidence type="ECO:0000256" key="2">
    <source>
        <dbReference type="ARBA" id="ARBA00022741"/>
    </source>
</evidence>
<dbReference type="InterPro" id="IPR049035">
    <property type="entry name" value="ADDB_N"/>
</dbReference>
<dbReference type="Pfam" id="PF12705">
    <property type="entry name" value="PDDEXK_1"/>
    <property type="match status" value="1"/>
</dbReference>
<evidence type="ECO:0000259" key="10">
    <source>
        <dbReference type="PROSITE" id="PS51217"/>
    </source>
</evidence>
<protein>
    <recommendedName>
        <fullName evidence="10">UvrD-like helicase C-terminal domain-containing protein</fullName>
    </recommendedName>
</protein>
<name>A0A845RE20_9FIRM</name>
<dbReference type="InterPro" id="IPR014017">
    <property type="entry name" value="DNA_helicase_UvrD-like_C"/>
</dbReference>
<evidence type="ECO:0000256" key="1">
    <source>
        <dbReference type="ARBA" id="ARBA00022722"/>
    </source>
</evidence>
<comment type="caution">
    <text evidence="11">The sequence shown here is derived from an EMBL/GenBank/DDBJ whole genome shotgun (WGS) entry which is preliminary data.</text>
</comment>
<reference evidence="11 12" key="1">
    <citation type="submission" date="2018-08" db="EMBL/GenBank/DDBJ databases">
        <title>Murine metabolic-syndrome-specific gut microbial biobank.</title>
        <authorList>
            <person name="Liu C."/>
        </authorList>
    </citation>
    <scope>NUCLEOTIDE SEQUENCE [LARGE SCALE GENOMIC DNA]</scope>
    <source>
        <strain evidence="11 12">X69</strain>
    </source>
</reference>
<keyword evidence="9" id="KW-0234">DNA repair</keyword>
<dbReference type="GO" id="GO:0006310">
    <property type="term" value="P:DNA recombination"/>
    <property type="evidence" value="ECO:0007669"/>
    <property type="project" value="TreeGrafter"/>
</dbReference>
<dbReference type="Proteomes" id="UP000446348">
    <property type="component" value="Unassembled WGS sequence"/>
</dbReference>
<dbReference type="PANTHER" id="PTHR30591:SF1">
    <property type="entry name" value="RECBCD ENZYME SUBUNIT RECC"/>
    <property type="match status" value="1"/>
</dbReference>
<keyword evidence="6" id="KW-0269">Exonuclease</keyword>